<feature type="chain" id="PRO_5046483555" evidence="7">
    <location>
        <begin position="16"/>
        <end position="39"/>
    </location>
</feature>
<dbReference type="Pfam" id="PF13627">
    <property type="entry name" value="LptM_cons"/>
    <property type="match status" value="1"/>
</dbReference>
<evidence type="ECO:0000256" key="6">
    <source>
        <dbReference type="ARBA" id="ARBA00023288"/>
    </source>
</evidence>
<dbReference type="EMBL" id="JABCSC020000003">
    <property type="protein sequence ID" value="NSL55849.1"/>
    <property type="molecule type" value="Genomic_DNA"/>
</dbReference>
<name>A0ABX2IGD8_9RHOO</name>
<gene>
    <name evidence="8" type="ORF">HJ583_012490</name>
</gene>
<comment type="caution">
    <text evidence="8">The sequence shown here is derived from an EMBL/GenBank/DDBJ whole genome shotgun (WGS) entry which is preliminary data.</text>
</comment>
<evidence type="ECO:0000256" key="3">
    <source>
        <dbReference type="ARBA" id="ARBA00023136"/>
    </source>
</evidence>
<accession>A0ABX2IGD8</accession>
<evidence type="ECO:0000313" key="8">
    <source>
        <dbReference type="EMBL" id="NSL55849.1"/>
    </source>
</evidence>
<comment type="subcellular location">
    <subcellularLocation>
        <location evidence="1">Cell outer membrane</location>
        <topology evidence="1">Lipid-anchor</topology>
    </subcellularLocation>
</comment>
<reference evidence="8 9" key="1">
    <citation type="submission" date="2020-06" db="EMBL/GenBank/DDBJ databases">
        <title>Draft genome of Uliginosibacterium sp. IMCC34675.</title>
        <authorList>
            <person name="Song J."/>
        </authorList>
    </citation>
    <scope>NUCLEOTIDE SEQUENCE [LARGE SCALE GENOMIC DNA]</scope>
    <source>
        <strain evidence="8 9">IMCC34675</strain>
    </source>
</reference>
<dbReference type="NCBIfam" id="NF047847">
    <property type="entry name" value="SS_mature_LptM"/>
    <property type="match status" value="1"/>
</dbReference>
<dbReference type="PROSITE" id="PS51257">
    <property type="entry name" value="PROKAR_LIPOPROTEIN"/>
    <property type="match status" value="1"/>
</dbReference>
<evidence type="ECO:0000256" key="7">
    <source>
        <dbReference type="SAM" id="SignalP"/>
    </source>
</evidence>
<keyword evidence="6 8" id="KW-0449">Lipoprotein</keyword>
<protein>
    <submittedName>
        <fullName evidence="8">Lipoprotein</fullName>
    </submittedName>
</protein>
<proteinExistence type="predicted"/>
<keyword evidence="4" id="KW-0564">Palmitate</keyword>
<evidence type="ECO:0000256" key="5">
    <source>
        <dbReference type="ARBA" id="ARBA00023237"/>
    </source>
</evidence>
<organism evidence="8 9">
    <name type="scientific">Uliginosibacterium aquaticum</name>
    <dbReference type="NCBI Taxonomy" id="2731212"/>
    <lineage>
        <taxon>Bacteria</taxon>
        <taxon>Pseudomonadati</taxon>
        <taxon>Pseudomonadota</taxon>
        <taxon>Betaproteobacteria</taxon>
        <taxon>Rhodocyclales</taxon>
        <taxon>Zoogloeaceae</taxon>
        <taxon>Uliginosibacterium</taxon>
    </lineage>
</organism>
<dbReference type="Proteomes" id="UP000778523">
    <property type="component" value="Unassembled WGS sequence"/>
</dbReference>
<dbReference type="InterPro" id="IPR032831">
    <property type="entry name" value="LptM_cons"/>
</dbReference>
<evidence type="ECO:0000256" key="4">
    <source>
        <dbReference type="ARBA" id="ARBA00023139"/>
    </source>
</evidence>
<keyword evidence="5" id="KW-0998">Cell outer membrane</keyword>
<keyword evidence="3" id="KW-0472">Membrane</keyword>
<keyword evidence="2 7" id="KW-0732">Signal</keyword>
<evidence type="ECO:0000256" key="1">
    <source>
        <dbReference type="ARBA" id="ARBA00004459"/>
    </source>
</evidence>
<keyword evidence="9" id="KW-1185">Reference proteome</keyword>
<sequence>MRPMILLAFLSLSLAACGIKGPLEHPPAQRPAPTQSAPA</sequence>
<evidence type="ECO:0000313" key="9">
    <source>
        <dbReference type="Proteomes" id="UP000778523"/>
    </source>
</evidence>
<feature type="signal peptide" evidence="7">
    <location>
        <begin position="1"/>
        <end position="15"/>
    </location>
</feature>
<evidence type="ECO:0000256" key="2">
    <source>
        <dbReference type="ARBA" id="ARBA00022729"/>
    </source>
</evidence>